<evidence type="ECO:0000313" key="9">
    <source>
        <dbReference type="EMBL" id="CAG9134488.1"/>
    </source>
</evidence>
<dbReference type="Gene3D" id="3.30.420.10">
    <property type="entry name" value="Ribonuclease H-like superfamily/Ribonuclease H"/>
    <property type="match status" value="1"/>
</dbReference>
<dbReference type="CDD" id="cd09274">
    <property type="entry name" value="RNase_HI_RT_Ty3"/>
    <property type="match status" value="1"/>
</dbReference>
<keyword evidence="3" id="KW-0548">Nucleotidyltransferase</keyword>
<keyword evidence="2" id="KW-0808">Transferase</keyword>
<dbReference type="InterPro" id="IPR043502">
    <property type="entry name" value="DNA/RNA_pol_sf"/>
</dbReference>
<dbReference type="InterPro" id="IPR041588">
    <property type="entry name" value="Integrase_H2C2"/>
</dbReference>
<dbReference type="PANTHER" id="PTHR37984:SF5">
    <property type="entry name" value="PROTEIN NYNRIN-LIKE"/>
    <property type="match status" value="1"/>
</dbReference>
<dbReference type="InterPro" id="IPR000477">
    <property type="entry name" value="RT_dom"/>
</dbReference>
<evidence type="ECO:0000259" key="8">
    <source>
        <dbReference type="PROSITE" id="PS50878"/>
    </source>
</evidence>
<comment type="caution">
    <text evidence="9">The sequence shown here is derived from an EMBL/GenBank/DDBJ whole genome shotgun (WGS) entry which is preliminary data.</text>
</comment>
<keyword evidence="4" id="KW-0540">Nuclease</keyword>
<dbReference type="InterPro" id="IPR041373">
    <property type="entry name" value="RT_RNaseH"/>
</dbReference>
<dbReference type="PANTHER" id="PTHR37984">
    <property type="entry name" value="PROTEIN CBG26694"/>
    <property type="match status" value="1"/>
</dbReference>
<dbReference type="GO" id="GO:0003964">
    <property type="term" value="F:RNA-directed DNA polymerase activity"/>
    <property type="evidence" value="ECO:0007669"/>
    <property type="project" value="UniProtKB-KW"/>
</dbReference>
<evidence type="ECO:0000256" key="4">
    <source>
        <dbReference type="ARBA" id="ARBA00022722"/>
    </source>
</evidence>
<keyword evidence="5" id="KW-0255">Endonuclease</keyword>
<dbReference type="GO" id="GO:0016787">
    <property type="term" value="F:hydrolase activity"/>
    <property type="evidence" value="ECO:0007669"/>
    <property type="project" value="UniProtKB-KW"/>
</dbReference>
<dbReference type="InterPro" id="IPR050951">
    <property type="entry name" value="Retrovirus_Pol_polyprotein"/>
</dbReference>
<dbReference type="Gene3D" id="3.30.70.270">
    <property type="match status" value="2"/>
</dbReference>
<evidence type="ECO:0000256" key="1">
    <source>
        <dbReference type="ARBA" id="ARBA00012493"/>
    </source>
</evidence>
<dbReference type="SUPFAM" id="SSF56672">
    <property type="entry name" value="DNA/RNA polymerases"/>
    <property type="match status" value="1"/>
</dbReference>
<dbReference type="Gene3D" id="3.10.10.10">
    <property type="entry name" value="HIV Type 1 Reverse Transcriptase, subunit A, domain 1"/>
    <property type="match status" value="1"/>
</dbReference>
<dbReference type="EMBL" id="CAJHNJ030000079">
    <property type="protein sequence ID" value="CAG9134488.1"/>
    <property type="molecule type" value="Genomic_DNA"/>
</dbReference>
<dbReference type="EC" id="2.7.7.49" evidence="1"/>
<dbReference type="Pfam" id="PF17921">
    <property type="entry name" value="Integrase_H2C2"/>
    <property type="match status" value="1"/>
</dbReference>
<dbReference type="PROSITE" id="PS50878">
    <property type="entry name" value="RT_POL"/>
    <property type="match status" value="1"/>
</dbReference>
<protein>
    <recommendedName>
        <fullName evidence="1">RNA-directed DNA polymerase</fullName>
        <ecNumber evidence="1">2.7.7.49</ecNumber>
    </recommendedName>
</protein>
<dbReference type="GO" id="GO:0003676">
    <property type="term" value="F:nucleic acid binding"/>
    <property type="evidence" value="ECO:0007669"/>
    <property type="project" value="InterPro"/>
</dbReference>
<dbReference type="InterPro" id="IPR021109">
    <property type="entry name" value="Peptidase_aspartic_dom_sf"/>
</dbReference>
<dbReference type="Pfam" id="PF00078">
    <property type="entry name" value="RVT_1"/>
    <property type="match status" value="1"/>
</dbReference>
<sequence length="1007" mass="115791">MEFTISDQSLNYKFHVTNDDVNMTHYDGIIGSDFFSYFKANIDYQSKLLSINGDSIPIVYNQPTYIIPARAEAVIECAVSNYKPELYQNNEALVLDHTLCEGVYVANCIVSIKPNNKINISILNTTNSDIEVKDYSVELTPIEREQFDTNFCHQINSTTSTKSDRVKQVLNSIRCSHLNHEEKKALFECCSQYTDIFHIEGEPLSYTNAIEHTINSGDAPPIHVKSYRFPECHKEEVDSQIRKMLDQNIIRSSVSPWSAPVWVVPKKIDASGKRKWRIVIDYRRLNDVTVSESYPLPLITDILDQLGHSKYFSTLDLASGFHQILMSSKDAPKTGFTVSTNSSVSGHYEFTRMPFGLKNAPTTFQRLMNTALSGLQGLHCYVYLDDCIIYSHDLESHMSKLTLVFDRLRKFNLKLQPDKCEFLRREVAYLGHIITDKGVSPNPEKVKAVTEFPKPTNVKQIKSFLGLVGYYRRFIENFSKLTKPLTALLKKDVPFEWSSEQDTAFQILKEKLTTAPLLQYPDFSAPFVITTDASNYAVGAVLSQGEIGKDKPVAYASRTLNKPEGNYSTTEKELLAIIFAVKTFRPYLFGRKFKIVTDHRPLVWLFNVKDPGSRLIRWRLKLEEYDYEIVYKQGRLNSNADALSRCPVNAIDVSNLTHSSYEKYFKDQFTNKIPTPNTVIEEHTQGLYLSKINNIACPVSLDFDFSLPHCEEILSQLDNSTELLNSEREPFTIRCVNDNNKNYYFLFTKVHHYEETKFKDIYNLLIKLRDQLLTDNPDITDLALSDFTDPFSKLNYTKIYNMIAYIFHDTKIKIHIYKNQLIYPTPVEVPKILKENHDSTIAGHPGSKRMFNRIKAAYYWKGMRSDIENYVKKCKLCQINKPLRKSNKAPMEITSTSTKPFERLALDIVGPLPEAGFQKFKFILTLQDDLTKFSSAYPMIFNQCNNKKLVKHKSKMSTSFEMQEVSTSDDEKKSVQSLPIANTTYKSYDNLNRVDFVNSSSRRNLNF</sequence>
<evidence type="ECO:0000256" key="5">
    <source>
        <dbReference type="ARBA" id="ARBA00022759"/>
    </source>
</evidence>
<organism evidence="9 10">
    <name type="scientific">Plutella xylostella</name>
    <name type="common">Diamondback moth</name>
    <name type="synonym">Plutella maculipennis</name>
    <dbReference type="NCBI Taxonomy" id="51655"/>
    <lineage>
        <taxon>Eukaryota</taxon>
        <taxon>Metazoa</taxon>
        <taxon>Ecdysozoa</taxon>
        <taxon>Arthropoda</taxon>
        <taxon>Hexapoda</taxon>
        <taxon>Insecta</taxon>
        <taxon>Pterygota</taxon>
        <taxon>Neoptera</taxon>
        <taxon>Endopterygota</taxon>
        <taxon>Lepidoptera</taxon>
        <taxon>Glossata</taxon>
        <taxon>Ditrysia</taxon>
        <taxon>Yponomeutoidea</taxon>
        <taxon>Plutellidae</taxon>
        <taxon>Plutella</taxon>
    </lineage>
</organism>
<feature type="domain" description="Reverse transcriptase" evidence="8">
    <location>
        <begin position="245"/>
        <end position="434"/>
    </location>
</feature>
<evidence type="ECO:0000313" key="10">
    <source>
        <dbReference type="Proteomes" id="UP000653454"/>
    </source>
</evidence>
<evidence type="ECO:0000256" key="7">
    <source>
        <dbReference type="ARBA" id="ARBA00022918"/>
    </source>
</evidence>
<dbReference type="FunFam" id="3.30.70.270:FF:000026">
    <property type="entry name" value="Transposon Ty3-G Gag-Pol polyprotein"/>
    <property type="match status" value="1"/>
</dbReference>
<evidence type="ECO:0000256" key="6">
    <source>
        <dbReference type="ARBA" id="ARBA00022801"/>
    </source>
</evidence>
<evidence type="ECO:0000256" key="2">
    <source>
        <dbReference type="ARBA" id="ARBA00022679"/>
    </source>
</evidence>
<proteinExistence type="predicted"/>
<dbReference type="Proteomes" id="UP000653454">
    <property type="component" value="Unassembled WGS sequence"/>
</dbReference>
<dbReference type="AlphaFoldDB" id="A0A8S4G667"/>
<dbReference type="Gene3D" id="1.10.340.70">
    <property type="match status" value="1"/>
</dbReference>
<dbReference type="CDD" id="cd01647">
    <property type="entry name" value="RT_LTR"/>
    <property type="match status" value="1"/>
</dbReference>
<dbReference type="InterPro" id="IPR036397">
    <property type="entry name" value="RNaseH_sf"/>
</dbReference>
<dbReference type="InterPro" id="IPR043128">
    <property type="entry name" value="Rev_trsase/Diguanyl_cyclase"/>
</dbReference>
<reference evidence="9" key="1">
    <citation type="submission" date="2020-11" db="EMBL/GenBank/DDBJ databases">
        <authorList>
            <person name="Whiteford S."/>
        </authorList>
    </citation>
    <scope>NUCLEOTIDE SEQUENCE</scope>
</reference>
<evidence type="ECO:0000256" key="3">
    <source>
        <dbReference type="ARBA" id="ARBA00022695"/>
    </source>
</evidence>
<dbReference type="FunFam" id="1.10.340.70:FF:000001">
    <property type="entry name" value="Retrovirus-related Pol polyprotein from transposon gypsy-like Protein"/>
    <property type="match status" value="1"/>
</dbReference>
<dbReference type="Pfam" id="PF17917">
    <property type="entry name" value="RT_RNaseH"/>
    <property type="match status" value="1"/>
</dbReference>
<name>A0A8S4G667_PLUXY</name>
<accession>A0A8S4G667</accession>
<keyword evidence="6" id="KW-0378">Hydrolase</keyword>
<gene>
    <name evidence="9" type="ORF">PLXY2_LOCUS12774</name>
</gene>
<keyword evidence="10" id="KW-1185">Reference proteome</keyword>
<dbReference type="GO" id="GO:0004519">
    <property type="term" value="F:endonuclease activity"/>
    <property type="evidence" value="ECO:0007669"/>
    <property type="project" value="UniProtKB-KW"/>
</dbReference>
<dbReference type="Gene3D" id="2.40.70.10">
    <property type="entry name" value="Acid Proteases"/>
    <property type="match status" value="1"/>
</dbReference>
<keyword evidence="7" id="KW-0695">RNA-directed DNA polymerase</keyword>